<evidence type="ECO:0000313" key="13">
    <source>
        <dbReference type="Proteomes" id="UP000070539"/>
    </source>
</evidence>
<keyword evidence="3" id="KW-1003">Cell membrane</keyword>
<feature type="transmembrane region" description="Helical" evidence="11">
    <location>
        <begin position="12"/>
        <end position="28"/>
    </location>
</feature>
<feature type="transmembrane region" description="Helical" evidence="11">
    <location>
        <begin position="48"/>
        <end position="64"/>
    </location>
</feature>
<reference evidence="12 13" key="1">
    <citation type="submission" date="2016-01" db="EMBL/GenBank/DDBJ databases">
        <title>Genome sequence of Clostridium neopropionicum X4, DSM-3847.</title>
        <authorList>
            <person name="Poehlein A."/>
            <person name="Beck M.H."/>
            <person name="Bengelsdorf F.R."/>
            <person name="Daniel R."/>
            <person name="Duerre P."/>
        </authorList>
    </citation>
    <scope>NUCLEOTIDE SEQUENCE [LARGE SCALE GENOMIC DNA]</scope>
    <source>
        <strain evidence="12 13">DSM-3847</strain>
    </source>
</reference>
<organism evidence="12 13">
    <name type="scientific">Anaerotignum neopropionicum</name>
    <dbReference type="NCBI Taxonomy" id="36847"/>
    <lineage>
        <taxon>Bacteria</taxon>
        <taxon>Bacillati</taxon>
        <taxon>Bacillota</taxon>
        <taxon>Clostridia</taxon>
        <taxon>Lachnospirales</taxon>
        <taxon>Anaerotignaceae</taxon>
        <taxon>Anaerotignum</taxon>
    </lineage>
</organism>
<keyword evidence="7 11" id="KW-1133">Transmembrane helix</keyword>
<dbReference type="GO" id="GO:0022857">
    <property type="term" value="F:transmembrane transporter activity"/>
    <property type="evidence" value="ECO:0007669"/>
    <property type="project" value="InterPro"/>
</dbReference>
<evidence type="ECO:0000256" key="9">
    <source>
        <dbReference type="ARBA" id="ARBA00035611"/>
    </source>
</evidence>
<dbReference type="GO" id="GO:0005886">
    <property type="term" value="C:plasma membrane"/>
    <property type="evidence" value="ECO:0007669"/>
    <property type="project" value="UniProtKB-SubCell"/>
</dbReference>
<feature type="transmembrane region" description="Helical" evidence="11">
    <location>
        <begin position="171"/>
        <end position="191"/>
    </location>
</feature>
<evidence type="ECO:0000256" key="6">
    <source>
        <dbReference type="ARBA" id="ARBA00022692"/>
    </source>
</evidence>
<dbReference type="PATRIC" id="fig|36847.3.peg.1707"/>
<evidence type="ECO:0000313" key="12">
    <source>
        <dbReference type="EMBL" id="KXL52925.1"/>
    </source>
</evidence>
<feature type="transmembrane region" description="Helical" evidence="11">
    <location>
        <begin position="284"/>
        <end position="306"/>
    </location>
</feature>
<protein>
    <recommendedName>
        <fullName evidence="10">Xylose transport system permease protein XylH</fullName>
    </recommendedName>
</protein>
<feature type="transmembrane region" description="Helical" evidence="11">
    <location>
        <begin position="95"/>
        <end position="118"/>
    </location>
</feature>
<dbReference type="PANTHER" id="PTHR32196:SF32">
    <property type="entry name" value="XYLOSE TRANSPORT SYSTEM PERMEASE PROTEIN XYLH"/>
    <property type="match status" value="1"/>
</dbReference>
<comment type="function">
    <text evidence="9">Part of the binding-protein-dependent transport system for D-xylose. Probably responsible for the translocation of the substrate across the membrane.</text>
</comment>
<dbReference type="EMBL" id="LRVM01000004">
    <property type="protein sequence ID" value="KXL52925.1"/>
    <property type="molecule type" value="Genomic_DNA"/>
</dbReference>
<evidence type="ECO:0000256" key="3">
    <source>
        <dbReference type="ARBA" id="ARBA00022475"/>
    </source>
</evidence>
<accession>A0A136WEI6</accession>
<dbReference type="InterPro" id="IPR001851">
    <property type="entry name" value="ABC_transp_permease"/>
</dbReference>
<keyword evidence="4" id="KW-0997">Cell inner membrane</keyword>
<evidence type="ECO:0000256" key="5">
    <source>
        <dbReference type="ARBA" id="ARBA00022597"/>
    </source>
</evidence>
<evidence type="ECO:0000256" key="1">
    <source>
        <dbReference type="ARBA" id="ARBA00004651"/>
    </source>
</evidence>
<keyword evidence="6 11" id="KW-0812">Transmembrane</keyword>
<evidence type="ECO:0000256" key="8">
    <source>
        <dbReference type="ARBA" id="ARBA00023136"/>
    </source>
</evidence>
<evidence type="ECO:0000256" key="2">
    <source>
        <dbReference type="ARBA" id="ARBA00022448"/>
    </source>
</evidence>
<dbReference type="AlphaFoldDB" id="A0A136WEI6"/>
<dbReference type="PANTHER" id="PTHR32196">
    <property type="entry name" value="ABC TRANSPORTER PERMEASE PROTEIN YPHD-RELATED-RELATED"/>
    <property type="match status" value="1"/>
</dbReference>
<gene>
    <name evidence="12" type="primary">xylH</name>
    <name evidence="12" type="ORF">CLNEO_14670</name>
</gene>
<dbReference type="NCBIfam" id="NF040906">
    <property type="entry name" value="GguB"/>
    <property type="match status" value="1"/>
</dbReference>
<dbReference type="OrthoDB" id="9813906at2"/>
<sequence>MTRVKDFIKKNTMFLALIFVMILFQVLITSANKGSLFAPTNITNLINQNSYVLILATGMLLCILTGGNIDLSVGSVVALVGAIAGKLIVVMGMNVYLSIFICLLTGIAIGAIHGYMIAYIRIPPFIVTLAGMMLWRGVALLILDGLTISPFPDNYLFMFTSYLPLNPDGKGVILATTLIVGGILCLVYLAMEILNRTKKIRKGYDVNTAIAAYGKVGVICLAVLVLSYLLGKNKGIPFVLIIVLIIVAIYSYFTAKTVPGRTLYAIGGNEKAAKLSGINTNRSLFMAYTNMSFLAAVAALVCIARFNSAAPSAGTNYELDAIGACFIGGASAYGGTGTVGGAVVGAIFMGVLNNGMSILGIDANWQKVVKGLVLIIAVLVDVLNKRRAKSS</sequence>
<feature type="transmembrane region" description="Helical" evidence="11">
    <location>
        <begin position="236"/>
        <end position="253"/>
    </location>
</feature>
<proteinExistence type="predicted"/>
<keyword evidence="13" id="KW-1185">Reference proteome</keyword>
<feature type="transmembrane region" description="Helical" evidence="11">
    <location>
        <begin position="71"/>
        <end position="89"/>
    </location>
</feature>
<keyword evidence="5" id="KW-0762">Sugar transport</keyword>
<dbReference type="Pfam" id="PF02653">
    <property type="entry name" value="BPD_transp_2"/>
    <property type="match status" value="1"/>
</dbReference>
<evidence type="ECO:0000256" key="11">
    <source>
        <dbReference type="SAM" id="Phobius"/>
    </source>
</evidence>
<evidence type="ECO:0000256" key="7">
    <source>
        <dbReference type="ARBA" id="ARBA00022989"/>
    </source>
</evidence>
<dbReference type="RefSeq" id="WP_066086755.1">
    <property type="nucleotide sequence ID" value="NZ_LRVM01000004.1"/>
</dbReference>
<dbReference type="CDD" id="cd06579">
    <property type="entry name" value="TM_PBP1_transp_AraH_like"/>
    <property type="match status" value="1"/>
</dbReference>
<name>A0A136WEI6_9FIRM</name>
<comment type="caution">
    <text evidence="12">The sequence shown here is derived from an EMBL/GenBank/DDBJ whole genome shotgun (WGS) entry which is preliminary data.</text>
</comment>
<dbReference type="Proteomes" id="UP000070539">
    <property type="component" value="Unassembled WGS sequence"/>
</dbReference>
<evidence type="ECO:0000256" key="10">
    <source>
        <dbReference type="ARBA" id="ARBA00035686"/>
    </source>
</evidence>
<feature type="transmembrane region" description="Helical" evidence="11">
    <location>
        <begin position="125"/>
        <end position="151"/>
    </location>
</feature>
<feature type="transmembrane region" description="Helical" evidence="11">
    <location>
        <begin position="212"/>
        <end position="230"/>
    </location>
</feature>
<evidence type="ECO:0000256" key="4">
    <source>
        <dbReference type="ARBA" id="ARBA00022519"/>
    </source>
</evidence>
<keyword evidence="8 11" id="KW-0472">Membrane</keyword>
<comment type="subcellular location">
    <subcellularLocation>
        <location evidence="1">Cell membrane</location>
        <topology evidence="1">Multi-pass membrane protein</topology>
    </subcellularLocation>
</comment>
<keyword evidence="2" id="KW-0813">Transport</keyword>
<dbReference type="STRING" id="36847.CLNEO_14670"/>